<dbReference type="EMBL" id="JACVVK020000002">
    <property type="protein sequence ID" value="KAK7508357.1"/>
    <property type="molecule type" value="Genomic_DNA"/>
</dbReference>
<feature type="compositionally biased region" description="Basic and acidic residues" evidence="1">
    <location>
        <begin position="1"/>
        <end position="20"/>
    </location>
</feature>
<dbReference type="AlphaFoldDB" id="A0ABD0M9W5"/>
<feature type="region of interest" description="Disordered" evidence="1">
    <location>
        <begin position="138"/>
        <end position="161"/>
    </location>
</feature>
<name>A0ABD0M9W5_9CAEN</name>
<reference evidence="2 3" key="1">
    <citation type="journal article" date="2023" name="Sci. Data">
        <title>Genome assembly of the Korean intertidal mud-creeper Batillaria attramentaria.</title>
        <authorList>
            <person name="Patra A.K."/>
            <person name="Ho P.T."/>
            <person name="Jun S."/>
            <person name="Lee S.J."/>
            <person name="Kim Y."/>
            <person name="Won Y.J."/>
        </authorList>
    </citation>
    <scope>NUCLEOTIDE SEQUENCE [LARGE SCALE GENOMIC DNA]</scope>
    <source>
        <strain evidence="2">Wonlab-2016</strain>
    </source>
</reference>
<protein>
    <submittedName>
        <fullName evidence="2">Uncharacterized protein</fullName>
    </submittedName>
</protein>
<feature type="region of interest" description="Disordered" evidence="1">
    <location>
        <begin position="1"/>
        <end position="27"/>
    </location>
</feature>
<organism evidence="2 3">
    <name type="scientific">Batillaria attramentaria</name>
    <dbReference type="NCBI Taxonomy" id="370345"/>
    <lineage>
        <taxon>Eukaryota</taxon>
        <taxon>Metazoa</taxon>
        <taxon>Spiralia</taxon>
        <taxon>Lophotrochozoa</taxon>
        <taxon>Mollusca</taxon>
        <taxon>Gastropoda</taxon>
        <taxon>Caenogastropoda</taxon>
        <taxon>Sorbeoconcha</taxon>
        <taxon>Cerithioidea</taxon>
        <taxon>Batillariidae</taxon>
        <taxon>Batillaria</taxon>
    </lineage>
</organism>
<keyword evidence="3" id="KW-1185">Reference proteome</keyword>
<evidence type="ECO:0000313" key="3">
    <source>
        <dbReference type="Proteomes" id="UP001519460"/>
    </source>
</evidence>
<accession>A0ABD0M9W5</accession>
<proteinExistence type="predicted"/>
<gene>
    <name evidence="2" type="ORF">BaRGS_00000596</name>
</gene>
<comment type="caution">
    <text evidence="2">The sequence shown here is derived from an EMBL/GenBank/DDBJ whole genome shotgun (WGS) entry which is preliminary data.</text>
</comment>
<evidence type="ECO:0000256" key="1">
    <source>
        <dbReference type="SAM" id="MobiDB-lite"/>
    </source>
</evidence>
<evidence type="ECO:0000313" key="2">
    <source>
        <dbReference type="EMBL" id="KAK7508357.1"/>
    </source>
</evidence>
<dbReference type="Proteomes" id="UP001519460">
    <property type="component" value="Unassembled WGS sequence"/>
</dbReference>
<sequence length="191" mass="21274">MRRASDQGKRQRMQKNDKSAGRLPVKKCSQRYRGDGQLSLYSGVSLSAKPTALLHFLLTVTTLVSPPSRSPTPKPLPSHPSYSSINVICASFLQHFAFFVAPRRISNIHCFLPAEAAGWEITALPSSVSRQAIKALPPAPVKTSNSPQTHREQKNRSFCGRQSMDKVNLPATCHYDYVNNYGSDRKERVIH</sequence>